<evidence type="ECO:0000256" key="1">
    <source>
        <dbReference type="SAM" id="Phobius"/>
    </source>
</evidence>
<dbReference type="NCBIfam" id="TIGR01571">
    <property type="entry name" value="A_thal_Cys_rich"/>
    <property type="match status" value="1"/>
</dbReference>
<keyword evidence="3" id="KW-1185">Reference proteome</keyword>
<dbReference type="PANTHER" id="PTHR15907">
    <property type="entry name" value="DUF614 FAMILY PROTEIN-RELATED"/>
    <property type="match status" value="1"/>
</dbReference>
<name>A0ABC8QPW2_9AQUA</name>
<evidence type="ECO:0000313" key="3">
    <source>
        <dbReference type="Proteomes" id="UP001642360"/>
    </source>
</evidence>
<dbReference type="InterPro" id="IPR006461">
    <property type="entry name" value="PLAC_motif_containing"/>
</dbReference>
<dbReference type="EMBL" id="CAUOFW020000392">
    <property type="protein sequence ID" value="CAK9134276.1"/>
    <property type="molecule type" value="Genomic_DNA"/>
</dbReference>
<comment type="caution">
    <text evidence="2">The sequence shown here is derived from an EMBL/GenBank/DDBJ whole genome shotgun (WGS) entry which is preliminary data.</text>
</comment>
<proteinExistence type="predicted"/>
<dbReference type="Proteomes" id="UP001642360">
    <property type="component" value="Unassembled WGS sequence"/>
</dbReference>
<sequence>MYSTATKSPPPTAPPMYGQPTTGFPVKSANYYPNDNFQGPPQVLPSTPAQWSTGLCDCFSDVPNCCLTCWCPCISFGQIAEIADKGSSSCGVSGALYALIQILTGCGCIYSCVYRSKLRRQYMLPESPCGDFLVHCCCGPCAICQEHRELQNRGFDMSLGWHGNMERQNAGVAMAPAVQGGMYR</sequence>
<dbReference type="AlphaFoldDB" id="A0ABC8QPW2"/>
<protein>
    <submittedName>
        <fullName evidence="2">Uncharacterized protein</fullName>
    </submittedName>
</protein>
<keyword evidence="1" id="KW-0812">Transmembrane</keyword>
<keyword evidence="1" id="KW-1133">Transmembrane helix</keyword>
<feature type="transmembrane region" description="Helical" evidence="1">
    <location>
        <begin position="94"/>
        <end position="113"/>
    </location>
</feature>
<reference evidence="2 3" key="1">
    <citation type="submission" date="2024-02" db="EMBL/GenBank/DDBJ databases">
        <authorList>
            <person name="Vignale AGUSTIN F."/>
            <person name="Sosa J E."/>
            <person name="Modenutti C."/>
        </authorList>
    </citation>
    <scope>NUCLEOTIDE SEQUENCE [LARGE SCALE GENOMIC DNA]</scope>
</reference>
<dbReference type="Pfam" id="PF04749">
    <property type="entry name" value="PLAC8"/>
    <property type="match status" value="1"/>
</dbReference>
<accession>A0ABC8QPW2</accession>
<gene>
    <name evidence="2" type="ORF">ILEXP_LOCUS1213</name>
</gene>
<organism evidence="2 3">
    <name type="scientific">Ilex paraguariensis</name>
    <name type="common">yerba mate</name>
    <dbReference type="NCBI Taxonomy" id="185542"/>
    <lineage>
        <taxon>Eukaryota</taxon>
        <taxon>Viridiplantae</taxon>
        <taxon>Streptophyta</taxon>
        <taxon>Embryophyta</taxon>
        <taxon>Tracheophyta</taxon>
        <taxon>Spermatophyta</taxon>
        <taxon>Magnoliopsida</taxon>
        <taxon>eudicotyledons</taxon>
        <taxon>Gunneridae</taxon>
        <taxon>Pentapetalae</taxon>
        <taxon>asterids</taxon>
        <taxon>campanulids</taxon>
        <taxon>Aquifoliales</taxon>
        <taxon>Aquifoliaceae</taxon>
        <taxon>Ilex</taxon>
    </lineage>
</organism>
<keyword evidence="1" id="KW-0472">Membrane</keyword>
<evidence type="ECO:0000313" key="2">
    <source>
        <dbReference type="EMBL" id="CAK9134276.1"/>
    </source>
</evidence>